<organism evidence="2 3">
    <name type="scientific">Calidifontibacter indicus</name>
    <dbReference type="NCBI Taxonomy" id="419650"/>
    <lineage>
        <taxon>Bacteria</taxon>
        <taxon>Bacillati</taxon>
        <taxon>Actinomycetota</taxon>
        <taxon>Actinomycetes</taxon>
        <taxon>Micrococcales</taxon>
        <taxon>Dermacoccaceae</taxon>
        <taxon>Calidifontibacter</taxon>
    </lineage>
</organism>
<evidence type="ECO:0000313" key="2">
    <source>
        <dbReference type="EMBL" id="REF29216.1"/>
    </source>
</evidence>
<evidence type="ECO:0000313" key="3">
    <source>
        <dbReference type="Proteomes" id="UP000256253"/>
    </source>
</evidence>
<dbReference type="Proteomes" id="UP000256253">
    <property type="component" value="Unassembled WGS sequence"/>
</dbReference>
<feature type="compositionally biased region" description="Low complexity" evidence="1">
    <location>
        <begin position="82"/>
        <end position="130"/>
    </location>
</feature>
<dbReference type="EMBL" id="QTUA01000001">
    <property type="protein sequence ID" value="REF29216.1"/>
    <property type="molecule type" value="Genomic_DNA"/>
</dbReference>
<accession>A0A3D9UIT6</accession>
<reference evidence="2 3" key="1">
    <citation type="submission" date="2018-08" db="EMBL/GenBank/DDBJ databases">
        <title>Sequencing the genomes of 1000 actinobacteria strains.</title>
        <authorList>
            <person name="Klenk H.-P."/>
        </authorList>
    </citation>
    <scope>NUCLEOTIDE SEQUENCE [LARGE SCALE GENOMIC DNA]</scope>
    <source>
        <strain evidence="2 3">DSM 22967</strain>
    </source>
</reference>
<comment type="caution">
    <text evidence="2">The sequence shown here is derived from an EMBL/GenBank/DDBJ whole genome shotgun (WGS) entry which is preliminary data.</text>
</comment>
<dbReference type="AlphaFoldDB" id="A0A3D9UIT6"/>
<keyword evidence="3" id="KW-1185">Reference proteome</keyword>
<name>A0A3D9UIT6_9MICO</name>
<protein>
    <submittedName>
        <fullName evidence="2">Uncharacterized protein</fullName>
    </submittedName>
</protein>
<feature type="compositionally biased region" description="Low complexity" evidence="1">
    <location>
        <begin position="50"/>
        <end position="71"/>
    </location>
</feature>
<gene>
    <name evidence="2" type="ORF">DFJ65_0150</name>
</gene>
<feature type="region of interest" description="Disordered" evidence="1">
    <location>
        <begin position="44"/>
        <end position="134"/>
    </location>
</feature>
<sequence length="241" mass="24572">MLHADFVRATSALHGGRMFLKHDPRRAATTSIALAATLALAACTGGGGTSTSSQPSTSSTTSGPSNASSTTDPTSVATESGSSSATPATSSSATATSSTTAASSTSTATSRATSTTSSTSATSTPAAPTTKKAGASQALINSCVNANSRSNSAVTIWNNAVRSQKAADLDSAANNFRSTATYLRTLTKEPGDKQFTPLVWKVAKDFDDMADARKARRTVSTSTYNTDAQKLRQYCTTKISA</sequence>
<proteinExistence type="predicted"/>
<evidence type="ECO:0000256" key="1">
    <source>
        <dbReference type="SAM" id="MobiDB-lite"/>
    </source>
</evidence>
<feature type="compositionally biased region" description="Polar residues" evidence="1">
    <location>
        <begin position="72"/>
        <end position="81"/>
    </location>
</feature>